<comment type="caution">
    <text evidence="2">The sequence shown here is derived from an EMBL/GenBank/DDBJ whole genome shotgun (WGS) entry which is preliminary data.</text>
</comment>
<reference evidence="2 3" key="1">
    <citation type="submission" date="2022-05" db="EMBL/GenBank/DDBJ databases">
        <authorList>
            <consortium name="Genoscope - CEA"/>
            <person name="William W."/>
        </authorList>
    </citation>
    <scope>NUCLEOTIDE SEQUENCE [LARGE SCALE GENOMIC DNA]</scope>
</reference>
<organism evidence="2 3">
    <name type="scientific">Porites evermanni</name>
    <dbReference type="NCBI Taxonomy" id="104178"/>
    <lineage>
        <taxon>Eukaryota</taxon>
        <taxon>Metazoa</taxon>
        <taxon>Cnidaria</taxon>
        <taxon>Anthozoa</taxon>
        <taxon>Hexacorallia</taxon>
        <taxon>Scleractinia</taxon>
        <taxon>Fungiina</taxon>
        <taxon>Poritidae</taxon>
        <taxon>Porites</taxon>
    </lineage>
</organism>
<feature type="region of interest" description="Disordered" evidence="1">
    <location>
        <begin position="1"/>
        <end position="26"/>
    </location>
</feature>
<dbReference type="Proteomes" id="UP001159427">
    <property type="component" value="Unassembled WGS sequence"/>
</dbReference>
<gene>
    <name evidence="2" type="ORF">PEVE_00014458</name>
</gene>
<dbReference type="PANTHER" id="PTHR34239">
    <property type="entry name" value="APPLE DOMAIN-CONTAINING PROTEIN"/>
    <property type="match status" value="1"/>
</dbReference>
<protein>
    <submittedName>
        <fullName evidence="2">Uncharacterized protein</fullName>
    </submittedName>
</protein>
<feature type="compositionally biased region" description="Polar residues" evidence="1">
    <location>
        <begin position="1"/>
        <end position="16"/>
    </location>
</feature>
<name>A0ABN8RW86_9CNID</name>
<keyword evidence="3" id="KW-1185">Reference proteome</keyword>
<evidence type="ECO:0000313" key="2">
    <source>
        <dbReference type="EMBL" id="CAH3182830.1"/>
    </source>
</evidence>
<feature type="non-terminal residue" evidence="2">
    <location>
        <position position="1"/>
    </location>
</feature>
<dbReference type="EMBL" id="CALNXI010002090">
    <property type="protein sequence ID" value="CAH3182830.1"/>
    <property type="molecule type" value="Genomic_DNA"/>
</dbReference>
<dbReference type="PANTHER" id="PTHR34239:SF2">
    <property type="entry name" value="TRANSPOSABLE ELEMENT P TRANSPOSASE_THAP9 CONSERVED DOMAIN-CONTAINING PROTEIN"/>
    <property type="match status" value="1"/>
</dbReference>
<sequence>SNSTERSITKLINQSSEPHREAGGEIDVPADIANDFKLDNKKGPAVNQHLAKIVHGLKTKKLSDEILTETQNRYNKSENCECLSTTKKLVEAKEKVPKDALNVPGLITAATDAITLIGATNFELNIRRRDNIKRN</sequence>
<proteinExistence type="predicted"/>
<accession>A0ABN8RW86</accession>
<evidence type="ECO:0000313" key="3">
    <source>
        <dbReference type="Proteomes" id="UP001159427"/>
    </source>
</evidence>
<evidence type="ECO:0000256" key="1">
    <source>
        <dbReference type="SAM" id="MobiDB-lite"/>
    </source>
</evidence>